<name>A0A1M5DRK5_9FIRM</name>
<protein>
    <submittedName>
        <fullName evidence="2">Uncharacterized protein</fullName>
    </submittedName>
</protein>
<feature type="region of interest" description="Disordered" evidence="1">
    <location>
        <begin position="164"/>
        <end position="191"/>
    </location>
</feature>
<dbReference type="AlphaFoldDB" id="A0A1M5DRK5"/>
<gene>
    <name evidence="2" type="ORF">SAMN02745218_02902</name>
</gene>
<sequence>MRFYAVLLRPGGAFYRGGCGRAGRVLFTGAGRDHRYGDTRHNLKTFPVRVTFFMAVCITLPDHCQEVPQKRAFSPGGRISSGSGGPFASRRLRYGLFAQNSYASVAEKGVGNSSPGKQQLKLTCDRSGYASCFHPGCWCEHCFANFAPESLGWFRQKWGGPEKGRWRAVEGPTRARKNRANGYLPGQKPRS</sequence>
<keyword evidence="3" id="KW-1185">Reference proteome</keyword>
<evidence type="ECO:0000313" key="3">
    <source>
        <dbReference type="Proteomes" id="UP000184196"/>
    </source>
</evidence>
<dbReference type="EMBL" id="FQUW01000054">
    <property type="protein sequence ID" value="SHF69555.1"/>
    <property type="molecule type" value="Genomic_DNA"/>
</dbReference>
<proteinExistence type="predicted"/>
<reference evidence="3" key="1">
    <citation type="submission" date="2016-11" db="EMBL/GenBank/DDBJ databases">
        <authorList>
            <person name="Varghese N."/>
            <person name="Submissions S."/>
        </authorList>
    </citation>
    <scope>NUCLEOTIDE SEQUENCE [LARGE SCALE GENOMIC DNA]</scope>
    <source>
        <strain evidence="3">DSM 11792</strain>
    </source>
</reference>
<organism evidence="2 3">
    <name type="scientific">Desulfofundulus australicus DSM 11792</name>
    <dbReference type="NCBI Taxonomy" id="1121425"/>
    <lineage>
        <taxon>Bacteria</taxon>
        <taxon>Bacillati</taxon>
        <taxon>Bacillota</taxon>
        <taxon>Clostridia</taxon>
        <taxon>Eubacteriales</taxon>
        <taxon>Peptococcaceae</taxon>
        <taxon>Desulfofundulus</taxon>
    </lineage>
</organism>
<evidence type="ECO:0000313" key="2">
    <source>
        <dbReference type="EMBL" id="SHF69555.1"/>
    </source>
</evidence>
<dbReference type="Proteomes" id="UP000184196">
    <property type="component" value="Unassembled WGS sequence"/>
</dbReference>
<evidence type="ECO:0000256" key="1">
    <source>
        <dbReference type="SAM" id="MobiDB-lite"/>
    </source>
</evidence>
<accession>A0A1M5DRK5</accession>